<dbReference type="AlphaFoldDB" id="A0A1D1XH76"/>
<dbReference type="SUPFAM" id="SSF54690">
    <property type="entry name" value="Molybdopterin synthase subunit MoaE"/>
    <property type="match status" value="1"/>
</dbReference>
<dbReference type="InterPro" id="IPR028888">
    <property type="entry name" value="MOCS2B_euk"/>
</dbReference>
<dbReference type="GO" id="GO:0030366">
    <property type="term" value="F:molybdopterin synthase activity"/>
    <property type="evidence" value="ECO:0007669"/>
    <property type="project" value="UniProtKB-UniRule"/>
</dbReference>
<feature type="binding site" evidence="4">
    <location>
        <begin position="113"/>
        <end position="114"/>
    </location>
    <ligand>
        <name>substrate</name>
    </ligand>
</feature>
<protein>
    <recommendedName>
        <fullName evidence="4">Molybdopterin synthase catalytic subunit</fullName>
        <ecNumber evidence="4">2.8.1.12</ecNumber>
    </recommendedName>
    <alternativeName>
        <fullName evidence="4">Molybdenum cofactor synthesis protein 2 large subunit</fullName>
    </alternativeName>
    <alternativeName>
        <fullName evidence="4">Molybdenum cofactor synthesis protein 2B</fullName>
        <shortName evidence="4">MOCS2B</shortName>
    </alternativeName>
</protein>
<reference evidence="5" key="1">
    <citation type="submission" date="2015-07" db="EMBL/GenBank/DDBJ databases">
        <title>Transcriptome Assembly of Anthurium amnicola.</title>
        <authorList>
            <person name="Suzuki J."/>
        </authorList>
    </citation>
    <scope>NUCLEOTIDE SEQUENCE</scope>
</reference>
<feature type="binding site" evidence="4">
    <location>
        <begin position="136"/>
        <end position="138"/>
    </location>
    <ligand>
        <name>substrate</name>
    </ligand>
</feature>
<dbReference type="InterPro" id="IPR036563">
    <property type="entry name" value="MoaE_sf"/>
</dbReference>
<gene>
    <name evidence="5" type="primary">MOCS2_1</name>
    <name evidence="6" type="synonym">MOCS2_2</name>
    <name evidence="6" type="ORF">g.55365</name>
    <name evidence="5" type="ORF">g.55366</name>
</gene>
<keyword evidence="2 4" id="KW-0808">Transferase</keyword>
<dbReference type="HAMAP" id="MF_03052">
    <property type="entry name" value="MOC2B"/>
    <property type="match status" value="1"/>
</dbReference>
<dbReference type="EMBL" id="GDJX01008010">
    <property type="protein sequence ID" value="JAT59926.1"/>
    <property type="molecule type" value="Transcribed_RNA"/>
</dbReference>
<dbReference type="GO" id="GO:0006777">
    <property type="term" value="P:Mo-molybdopterin cofactor biosynthetic process"/>
    <property type="evidence" value="ECO:0007669"/>
    <property type="project" value="UniProtKB-UniRule"/>
</dbReference>
<keyword evidence="1 4" id="KW-0963">Cytoplasm</keyword>
<comment type="function">
    <text evidence="4">Catalytic subunit of the molybdopterin synthase complex, a complex that catalyzes the conversion of precursor Z into molybdopterin. Acts by mediating the incorporation of 2 sulfur atoms from thiocarboxylated MOCS2A into precursor Z to generate a dithiolene group.</text>
</comment>
<feature type="binding site" evidence="4">
    <location>
        <position position="129"/>
    </location>
    <ligand>
        <name>substrate</name>
    </ligand>
</feature>
<name>A0A1D1XH76_9ARAE</name>
<keyword evidence="3 4" id="KW-0501">Molybdenum cofactor biosynthesis</keyword>
<dbReference type="Gene3D" id="3.90.1170.40">
    <property type="entry name" value="Molybdopterin biosynthesis MoaE subunit"/>
    <property type="match status" value="1"/>
</dbReference>
<dbReference type="CDD" id="cd00756">
    <property type="entry name" value="MoaE"/>
    <property type="match status" value="1"/>
</dbReference>
<evidence type="ECO:0000256" key="2">
    <source>
        <dbReference type="ARBA" id="ARBA00022679"/>
    </source>
</evidence>
<comment type="catalytic activity">
    <reaction evidence="4">
        <text>2 [molybdopterin-synthase sulfur-carrier protein]-C-terminal-Gly-aminoethanethioate + cyclic pyranopterin phosphate + H2O = molybdopterin + 2 [molybdopterin-synthase sulfur-carrier protein]-C-terminal Gly-Gly + 2 H(+)</text>
        <dbReference type="Rhea" id="RHEA:26333"/>
        <dbReference type="Rhea" id="RHEA-COMP:12202"/>
        <dbReference type="Rhea" id="RHEA-COMP:19907"/>
        <dbReference type="ChEBI" id="CHEBI:15377"/>
        <dbReference type="ChEBI" id="CHEBI:15378"/>
        <dbReference type="ChEBI" id="CHEBI:58698"/>
        <dbReference type="ChEBI" id="CHEBI:59648"/>
        <dbReference type="ChEBI" id="CHEBI:90778"/>
        <dbReference type="ChEBI" id="CHEBI:232372"/>
        <dbReference type="EC" id="2.8.1.12"/>
    </reaction>
</comment>
<evidence type="ECO:0000313" key="6">
    <source>
        <dbReference type="EMBL" id="JAT59926.1"/>
    </source>
</evidence>
<accession>A0A1D1XH76</accession>
<dbReference type="EC" id="2.8.1.12" evidence="4"/>
<evidence type="ECO:0000256" key="3">
    <source>
        <dbReference type="ARBA" id="ARBA00023150"/>
    </source>
</evidence>
<dbReference type="UniPathway" id="UPA00344"/>
<dbReference type="PANTHER" id="PTHR23404">
    <property type="entry name" value="MOLYBDOPTERIN SYNTHASE RELATED"/>
    <property type="match status" value="1"/>
</dbReference>
<proteinExistence type="inferred from homology"/>
<evidence type="ECO:0000256" key="4">
    <source>
        <dbReference type="HAMAP-Rule" id="MF_03052"/>
    </source>
</evidence>
<dbReference type="GO" id="GO:1990140">
    <property type="term" value="C:molybdopterin synthase complex"/>
    <property type="evidence" value="ECO:0007669"/>
    <property type="project" value="UniProtKB-UniRule"/>
</dbReference>
<evidence type="ECO:0000313" key="5">
    <source>
        <dbReference type="EMBL" id="JAT41749.1"/>
    </source>
</evidence>
<organism evidence="5">
    <name type="scientific">Anthurium amnicola</name>
    <dbReference type="NCBI Taxonomy" id="1678845"/>
    <lineage>
        <taxon>Eukaryota</taxon>
        <taxon>Viridiplantae</taxon>
        <taxon>Streptophyta</taxon>
        <taxon>Embryophyta</taxon>
        <taxon>Tracheophyta</taxon>
        <taxon>Spermatophyta</taxon>
        <taxon>Magnoliopsida</taxon>
        <taxon>Liliopsida</taxon>
        <taxon>Araceae</taxon>
        <taxon>Pothoideae</taxon>
        <taxon>Potheae</taxon>
        <taxon>Anthurium</taxon>
    </lineage>
</organism>
<dbReference type="FunFam" id="3.90.1170.40:FF:000002">
    <property type="entry name" value="Molybdopterin synthase catalytic subunit"/>
    <property type="match status" value="1"/>
</dbReference>
<comment type="similarity">
    <text evidence="4">Belongs to the MoaE family. MOCS2B subfamily.</text>
</comment>
<dbReference type="InterPro" id="IPR003448">
    <property type="entry name" value="Mopterin_biosynth_MoaE"/>
</dbReference>
<dbReference type="EMBL" id="GDJX01026187">
    <property type="protein sequence ID" value="JAT41749.1"/>
    <property type="molecule type" value="Transcribed_RNA"/>
</dbReference>
<evidence type="ECO:0000256" key="1">
    <source>
        <dbReference type="ARBA" id="ARBA00022490"/>
    </source>
</evidence>
<comment type="subcellular location">
    <subcellularLocation>
        <location evidence="4">Cytoplasm</location>
    </subcellularLocation>
</comment>
<comment type="subunit">
    <text evidence="4">Heterotetramer; composed of 2 small (MOCS2A) and 2 large (MOCS2B) subunits.</text>
</comment>
<dbReference type="Pfam" id="PF02391">
    <property type="entry name" value="MoaE"/>
    <property type="match status" value="1"/>
</dbReference>
<comment type="pathway">
    <text evidence="4">Cofactor biosynthesis; molybdopterin biosynthesis.</text>
</comment>
<sequence>MAAAGAEEEEKTLIEIVEPSSVPLDVARYVSFVRDPACGAVATFEGTTRDTFDGRRVVELRYEAYGPMARRQLREICATARSRWAVERLAVAHRLGRVPVGEASVFVAASSVHRVDALAACGFLIDEVKASVPIWKKEVYEDGEVWKENREFLERHAGTTSPPTPEKEARGRCCGSKVWVEDDVAHLRVHPAGLEEQDKWTVASGAHVTADP</sequence>